<protein>
    <submittedName>
        <fullName evidence="5">Putative transcriptional regulatory protein YehT</fullName>
    </submittedName>
</protein>
<dbReference type="Proteomes" id="UP000011910">
    <property type="component" value="Unassembled WGS sequence"/>
</dbReference>
<evidence type="ECO:0000256" key="1">
    <source>
        <dbReference type="ARBA" id="ARBA00023125"/>
    </source>
</evidence>
<keyword evidence="1" id="KW-0238">DNA-binding</keyword>
<keyword evidence="6" id="KW-1185">Reference proteome</keyword>
<dbReference type="GO" id="GO:0032993">
    <property type="term" value="C:protein-DNA complex"/>
    <property type="evidence" value="ECO:0007669"/>
    <property type="project" value="TreeGrafter"/>
</dbReference>
<dbReference type="RefSeq" id="WP_009194801.1">
    <property type="nucleotide sequence ID" value="NZ_AODQ01000025.1"/>
</dbReference>
<evidence type="ECO:0000259" key="4">
    <source>
        <dbReference type="PROSITE" id="PS50930"/>
    </source>
</evidence>
<proteinExistence type="predicted"/>
<reference evidence="5 6" key="1">
    <citation type="journal article" date="2013" name="Genome Announc.">
        <title>Draft Genome Sequence of Cesiribacter andamanensis Strain AMV16T, Isolated from a Soil Sample from a Mud Volcano in the Andaman Islands, India.</title>
        <authorList>
            <person name="Shivaji S."/>
            <person name="Ara S."/>
            <person name="Begum Z."/>
            <person name="Srinivas T.N."/>
            <person name="Singh A."/>
            <person name="Kumar Pinnaka A."/>
        </authorList>
    </citation>
    <scope>NUCLEOTIDE SEQUENCE [LARGE SCALE GENOMIC DNA]</scope>
    <source>
        <strain evidence="5 6">AMV16</strain>
    </source>
</reference>
<feature type="modified residue" description="4-aspartylphosphate" evidence="2">
    <location>
        <position position="55"/>
    </location>
</feature>
<evidence type="ECO:0000313" key="6">
    <source>
        <dbReference type="Proteomes" id="UP000011910"/>
    </source>
</evidence>
<feature type="domain" description="Response regulatory" evidence="3">
    <location>
        <begin position="3"/>
        <end position="116"/>
    </location>
</feature>
<dbReference type="InterPro" id="IPR007492">
    <property type="entry name" value="LytTR_DNA-bd_dom"/>
</dbReference>
<dbReference type="GO" id="GO:0005829">
    <property type="term" value="C:cytosol"/>
    <property type="evidence" value="ECO:0007669"/>
    <property type="project" value="TreeGrafter"/>
</dbReference>
<dbReference type="STRING" id="1279009.ADICEAN_01401"/>
<dbReference type="PANTHER" id="PTHR48111:SF69">
    <property type="entry name" value="RESPONSE REGULATOR RECEIVER"/>
    <property type="match status" value="1"/>
</dbReference>
<evidence type="ECO:0000313" key="5">
    <source>
        <dbReference type="EMBL" id="EMR03468.1"/>
    </source>
</evidence>
<dbReference type="PROSITE" id="PS50110">
    <property type="entry name" value="RESPONSE_REGULATORY"/>
    <property type="match status" value="1"/>
</dbReference>
<comment type="caution">
    <text evidence="5">The sequence shown here is derived from an EMBL/GenBank/DDBJ whole genome shotgun (WGS) entry which is preliminary data.</text>
</comment>
<dbReference type="InterPro" id="IPR039420">
    <property type="entry name" value="WalR-like"/>
</dbReference>
<gene>
    <name evidence="5" type="primary">yehT_1</name>
    <name evidence="5" type="ORF">ADICEAN_01401</name>
</gene>
<evidence type="ECO:0000259" key="3">
    <source>
        <dbReference type="PROSITE" id="PS50110"/>
    </source>
</evidence>
<dbReference type="GO" id="GO:0006355">
    <property type="term" value="P:regulation of DNA-templated transcription"/>
    <property type="evidence" value="ECO:0007669"/>
    <property type="project" value="TreeGrafter"/>
</dbReference>
<dbReference type="Gene3D" id="3.40.50.2300">
    <property type="match status" value="1"/>
</dbReference>
<dbReference type="AlphaFoldDB" id="M7N468"/>
<dbReference type="SMART" id="SM00850">
    <property type="entry name" value="LytTR"/>
    <property type="match status" value="1"/>
</dbReference>
<feature type="domain" description="HTH LytTR-type" evidence="4">
    <location>
        <begin position="143"/>
        <end position="246"/>
    </location>
</feature>
<dbReference type="SMART" id="SM00448">
    <property type="entry name" value="REC"/>
    <property type="match status" value="1"/>
</dbReference>
<dbReference type="Gene3D" id="2.40.50.1020">
    <property type="entry name" value="LytTr DNA-binding domain"/>
    <property type="match status" value="1"/>
</dbReference>
<sequence length="246" mass="28175">MIKAILVDDDMLCRKALSIQLHRHCPDVNVLTECSSAQEGLTAVERYQPDLVFLDVEMPLMSGFDMLQQLDRITFHIIFTTSFDTYAIRAIKFSALDYLLKPIDTEELKRAVAKIQPKASPLHQHLDNLLQHLYHRPHALQKVALPTLKGYKMISLDTIIRCESEGNYTHVFLKKGERLLVSRQLKEIEELLEGHSFLRVHHSHLINLNEITHYMRGEGGWVVMSDNASVNVSRSRKVALLNALNV</sequence>
<dbReference type="PANTHER" id="PTHR48111">
    <property type="entry name" value="REGULATOR OF RPOS"/>
    <property type="match status" value="1"/>
</dbReference>
<dbReference type="EMBL" id="AODQ01000025">
    <property type="protein sequence ID" value="EMR03468.1"/>
    <property type="molecule type" value="Genomic_DNA"/>
</dbReference>
<dbReference type="GO" id="GO:0000156">
    <property type="term" value="F:phosphorelay response regulator activity"/>
    <property type="evidence" value="ECO:0007669"/>
    <property type="project" value="TreeGrafter"/>
</dbReference>
<dbReference type="SUPFAM" id="SSF52172">
    <property type="entry name" value="CheY-like"/>
    <property type="match status" value="1"/>
</dbReference>
<dbReference type="Pfam" id="PF00072">
    <property type="entry name" value="Response_reg"/>
    <property type="match status" value="1"/>
</dbReference>
<dbReference type="OrthoDB" id="1646880at2"/>
<dbReference type="eggNOG" id="COG3279">
    <property type="taxonomic scope" value="Bacteria"/>
</dbReference>
<accession>M7N468</accession>
<dbReference type="Pfam" id="PF04397">
    <property type="entry name" value="LytTR"/>
    <property type="match status" value="1"/>
</dbReference>
<dbReference type="InterPro" id="IPR001789">
    <property type="entry name" value="Sig_transdc_resp-reg_receiver"/>
</dbReference>
<dbReference type="GO" id="GO:0000976">
    <property type="term" value="F:transcription cis-regulatory region binding"/>
    <property type="evidence" value="ECO:0007669"/>
    <property type="project" value="TreeGrafter"/>
</dbReference>
<name>M7N468_9BACT</name>
<organism evidence="5 6">
    <name type="scientific">Cesiribacter andamanensis AMV16</name>
    <dbReference type="NCBI Taxonomy" id="1279009"/>
    <lineage>
        <taxon>Bacteria</taxon>
        <taxon>Pseudomonadati</taxon>
        <taxon>Bacteroidota</taxon>
        <taxon>Cytophagia</taxon>
        <taxon>Cytophagales</taxon>
        <taxon>Cesiribacteraceae</taxon>
        <taxon>Cesiribacter</taxon>
    </lineage>
</organism>
<keyword evidence="2" id="KW-0597">Phosphoprotein</keyword>
<evidence type="ECO:0000256" key="2">
    <source>
        <dbReference type="PROSITE-ProRule" id="PRU00169"/>
    </source>
</evidence>
<dbReference type="InterPro" id="IPR011006">
    <property type="entry name" value="CheY-like_superfamily"/>
</dbReference>
<dbReference type="PROSITE" id="PS50930">
    <property type="entry name" value="HTH_LYTTR"/>
    <property type="match status" value="1"/>
</dbReference>